<feature type="domain" description="ABC transporter" evidence="8">
    <location>
        <begin position="273"/>
        <end position="516"/>
    </location>
</feature>
<dbReference type="AlphaFoldDB" id="A0A0K6H4J4"/>
<dbReference type="Pfam" id="PF08352">
    <property type="entry name" value="oligo_HPY"/>
    <property type="match status" value="2"/>
</dbReference>
<dbReference type="PANTHER" id="PTHR43297">
    <property type="entry name" value="OLIGOPEPTIDE TRANSPORT ATP-BINDING PROTEIN APPD"/>
    <property type="match status" value="1"/>
</dbReference>
<dbReference type="Proteomes" id="UP000243535">
    <property type="component" value="Unassembled WGS sequence"/>
</dbReference>
<dbReference type="SMART" id="SM00382">
    <property type="entry name" value="AAA"/>
    <property type="match status" value="2"/>
</dbReference>
<evidence type="ECO:0000256" key="3">
    <source>
        <dbReference type="ARBA" id="ARBA00022448"/>
    </source>
</evidence>
<dbReference type="STRING" id="375574.GCA_001418035_02290"/>
<evidence type="ECO:0000256" key="1">
    <source>
        <dbReference type="ARBA" id="ARBA00004417"/>
    </source>
</evidence>
<dbReference type="InterPro" id="IPR003439">
    <property type="entry name" value="ABC_transporter-like_ATP-bd"/>
</dbReference>
<keyword evidence="7" id="KW-0472">Membrane</keyword>
<dbReference type="FunFam" id="3.40.50.300:FF:000016">
    <property type="entry name" value="Oligopeptide ABC transporter ATP-binding component"/>
    <property type="match status" value="1"/>
</dbReference>
<comment type="similarity">
    <text evidence="2">Belongs to the ABC transporter superfamily.</text>
</comment>
<dbReference type="PROSITE" id="PS50893">
    <property type="entry name" value="ABC_TRANSPORTER_2"/>
    <property type="match status" value="2"/>
</dbReference>
<dbReference type="CDD" id="cd03257">
    <property type="entry name" value="ABC_NikE_OppD_transporters"/>
    <property type="match status" value="2"/>
</dbReference>
<evidence type="ECO:0000256" key="7">
    <source>
        <dbReference type="ARBA" id="ARBA00023136"/>
    </source>
</evidence>
<dbReference type="Pfam" id="PF00005">
    <property type="entry name" value="ABC_tran"/>
    <property type="match status" value="2"/>
</dbReference>
<keyword evidence="6" id="KW-0067">ATP-binding</keyword>
<evidence type="ECO:0000256" key="6">
    <source>
        <dbReference type="ARBA" id="ARBA00022840"/>
    </source>
</evidence>
<feature type="domain" description="ABC transporter" evidence="8">
    <location>
        <begin position="5"/>
        <end position="249"/>
    </location>
</feature>
<dbReference type="SUPFAM" id="SSF52540">
    <property type="entry name" value="P-loop containing nucleoside triphosphate hydrolases"/>
    <property type="match status" value="2"/>
</dbReference>
<evidence type="ECO:0000256" key="4">
    <source>
        <dbReference type="ARBA" id="ARBA00022475"/>
    </source>
</evidence>
<dbReference type="InterPro" id="IPR003593">
    <property type="entry name" value="AAA+_ATPase"/>
</dbReference>
<evidence type="ECO:0000259" key="8">
    <source>
        <dbReference type="PROSITE" id="PS50893"/>
    </source>
</evidence>
<dbReference type="RefSeq" id="WP_055434320.1">
    <property type="nucleotide sequence ID" value="NZ_CYHA01000006.1"/>
</dbReference>
<dbReference type="GO" id="GO:0015833">
    <property type="term" value="P:peptide transport"/>
    <property type="evidence" value="ECO:0007669"/>
    <property type="project" value="InterPro"/>
</dbReference>
<keyword evidence="10" id="KW-1185">Reference proteome</keyword>
<dbReference type="Gene3D" id="3.40.50.300">
    <property type="entry name" value="P-loop containing nucleotide triphosphate hydrolases"/>
    <property type="match status" value="2"/>
</dbReference>
<keyword evidence="5" id="KW-0547">Nucleotide-binding</keyword>
<evidence type="ECO:0000256" key="2">
    <source>
        <dbReference type="ARBA" id="ARBA00005417"/>
    </source>
</evidence>
<dbReference type="GO" id="GO:0005524">
    <property type="term" value="F:ATP binding"/>
    <property type="evidence" value="ECO:0007669"/>
    <property type="project" value="UniProtKB-KW"/>
</dbReference>
<name>A0A0K6H4J4_9NEIS</name>
<dbReference type="PANTHER" id="PTHR43297:SF2">
    <property type="entry name" value="DIPEPTIDE TRANSPORT ATP-BINDING PROTEIN DPPD"/>
    <property type="match status" value="1"/>
</dbReference>
<dbReference type="OrthoDB" id="9802772at2"/>
<keyword evidence="4" id="KW-1003">Cell membrane</keyword>
<proteinExistence type="inferred from homology"/>
<sequence>MEPLLQVEGLGITFGASRVVEEVTFSLMPGEKLALVGESGSGKSVTAQALLRLQPDATVSGSVRFAGQSLTSLGEDALRRIRGRDIAMIFQEPMSALNPVMTVGRQIGEVLTLHRGLPRRAARDEAIRLLGRTGLDRPEERVDAYPFQLSGGQRQRAMIAMALACQPRLLIADEPTTALDVTVQAQILALLETLQRETGMAVLFITHDLNLVRRFADRVAVMSEGRIVETGPVQQVFGQPAHPYTRTLLASRPEPLVEAGTATPPVRLEARGIRVSFRQRAGWFRTRFQTVLHDVDLLIPAGRTLGVVGESGSGKTTLGLAVTRLIDAQGTVALDGEPLFSLKGEALRRMRRHFQVVFQDPFAALSPRMTVAQIVGEGLAQHFPGQDLATRQAAVAEALAEVGLPASAMERYPHEFSGGQRQRIAIARALVVRPRLIVFDEPTSALDATLQKQVLKLLVALQERHGLSYLFISHDLAVIRAVAHEVLVLRAGQVVEQGPTAQLFAAPRDPYTRTLLAAALGEAD</sequence>
<protein>
    <submittedName>
        <fullName evidence="9">ABC-type microcin C transport system, duplicated ATPase component YejF</fullName>
    </submittedName>
</protein>
<gene>
    <name evidence="9" type="ORF">Ga0061063_2510</name>
</gene>
<evidence type="ECO:0000313" key="10">
    <source>
        <dbReference type="Proteomes" id="UP000243535"/>
    </source>
</evidence>
<comment type="subcellular location">
    <subcellularLocation>
        <location evidence="1">Cell inner membrane</location>
        <topology evidence="1">Peripheral membrane protein</topology>
    </subcellularLocation>
</comment>
<organism evidence="9 10">
    <name type="scientific">Gulbenkiania indica</name>
    <dbReference type="NCBI Taxonomy" id="375574"/>
    <lineage>
        <taxon>Bacteria</taxon>
        <taxon>Pseudomonadati</taxon>
        <taxon>Pseudomonadota</taxon>
        <taxon>Betaproteobacteria</taxon>
        <taxon>Neisseriales</taxon>
        <taxon>Chromobacteriaceae</taxon>
        <taxon>Gulbenkiania</taxon>
    </lineage>
</organism>
<keyword evidence="3" id="KW-0813">Transport</keyword>
<accession>A0A0K6H4J4</accession>
<evidence type="ECO:0000256" key="5">
    <source>
        <dbReference type="ARBA" id="ARBA00022741"/>
    </source>
</evidence>
<evidence type="ECO:0000313" key="9">
    <source>
        <dbReference type="EMBL" id="CUA85826.1"/>
    </source>
</evidence>
<dbReference type="InterPro" id="IPR050388">
    <property type="entry name" value="ABC_Ni/Peptide_Import"/>
</dbReference>
<dbReference type="NCBIfam" id="NF007739">
    <property type="entry name" value="PRK10419.1"/>
    <property type="match status" value="2"/>
</dbReference>
<dbReference type="PROSITE" id="PS00211">
    <property type="entry name" value="ABC_TRANSPORTER_1"/>
    <property type="match status" value="2"/>
</dbReference>
<dbReference type="InterPro" id="IPR017871">
    <property type="entry name" value="ABC_transporter-like_CS"/>
</dbReference>
<dbReference type="InterPro" id="IPR027417">
    <property type="entry name" value="P-loop_NTPase"/>
</dbReference>
<dbReference type="InterPro" id="IPR013563">
    <property type="entry name" value="Oligopep_ABC_C"/>
</dbReference>
<dbReference type="GO" id="GO:0016887">
    <property type="term" value="F:ATP hydrolysis activity"/>
    <property type="evidence" value="ECO:0007669"/>
    <property type="project" value="InterPro"/>
</dbReference>
<reference evidence="10" key="1">
    <citation type="submission" date="2015-08" db="EMBL/GenBank/DDBJ databases">
        <authorList>
            <person name="Varghese N."/>
        </authorList>
    </citation>
    <scope>NUCLEOTIDE SEQUENCE [LARGE SCALE GENOMIC DNA]</scope>
    <source>
        <strain evidence="10">DSM 17901</strain>
    </source>
</reference>
<dbReference type="GO" id="GO:0055085">
    <property type="term" value="P:transmembrane transport"/>
    <property type="evidence" value="ECO:0007669"/>
    <property type="project" value="UniProtKB-ARBA"/>
</dbReference>
<dbReference type="NCBIfam" id="NF008453">
    <property type="entry name" value="PRK11308.1"/>
    <property type="match status" value="2"/>
</dbReference>
<dbReference type="GO" id="GO:0005886">
    <property type="term" value="C:plasma membrane"/>
    <property type="evidence" value="ECO:0007669"/>
    <property type="project" value="UniProtKB-SubCell"/>
</dbReference>
<dbReference type="EMBL" id="CYHA01000006">
    <property type="protein sequence ID" value="CUA85826.1"/>
    <property type="molecule type" value="Genomic_DNA"/>
</dbReference>